<feature type="domain" description="DUF1707" evidence="1">
    <location>
        <begin position="8"/>
        <end position="59"/>
    </location>
</feature>
<comment type="caution">
    <text evidence="2">The sequence shown here is derived from an EMBL/GenBank/DDBJ whole genome shotgun (WGS) entry which is preliminary data.</text>
</comment>
<dbReference type="PANTHER" id="PTHR40763:SF5">
    <property type="entry name" value="MEMBRANE PROTEIN"/>
    <property type="match status" value="1"/>
</dbReference>
<organism evidence="2 3">
    <name type="scientific">Actinomadura parmotrematis</name>
    <dbReference type="NCBI Taxonomy" id="2864039"/>
    <lineage>
        <taxon>Bacteria</taxon>
        <taxon>Bacillati</taxon>
        <taxon>Actinomycetota</taxon>
        <taxon>Actinomycetes</taxon>
        <taxon>Streptosporangiales</taxon>
        <taxon>Thermomonosporaceae</taxon>
        <taxon>Actinomadura</taxon>
    </lineage>
</organism>
<accession>A0ABS7FTM8</accession>
<name>A0ABS7FTM8_9ACTN</name>
<evidence type="ECO:0000313" key="2">
    <source>
        <dbReference type="EMBL" id="MBW8483767.1"/>
    </source>
</evidence>
<dbReference type="EMBL" id="JAIBOA010000009">
    <property type="protein sequence ID" value="MBW8483767.1"/>
    <property type="molecule type" value="Genomic_DNA"/>
</dbReference>
<dbReference type="InterPro" id="IPR012551">
    <property type="entry name" value="DUF1707_SHOCT-like"/>
</dbReference>
<evidence type="ECO:0000313" key="3">
    <source>
        <dbReference type="Proteomes" id="UP000774570"/>
    </source>
</evidence>
<reference evidence="2 3" key="1">
    <citation type="submission" date="2021-07" db="EMBL/GenBank/DDBJ databases">
        <title>Actinomadura sp. PM05-2 isolated from lichen.</title>
        <authorList>
            <person name="Somphong A."/>
            <person name="Phongsopitanun W."/>
            <person name="Tanasupawat S."/>
            <person name="Peongsungnone V."/>
        </authorList>
    </citation>
    <scope>NUCLEOTIDE SEQUENCE [LARGE SCALE GENOMIC DNA]</scope>
    <source>
        <strain evidence="2 3">PM05-2</strain>
    </source>
</reference>
<proteinExistence type="predicted"/>
<dbReference type="RefSeq" id="WP_220167008.1">
    <property type="nucleotide sequence ID" value="NZ_JAIBOA010000009.1"/>
</dbReference>
<evidence type="ECO:0000259" key="1">
    <source>
        <dbReference type="Pfam" id="PF08044"/>
    </source>
</evidence>
<gene>
    <name evidence="2" type="ORF">K1Y72_15375</name>
</gene>
<protein>
    <submittedName>
        <fullName evidence="2">DUF1707 domain-containing protein</fullName>
    </submittedName>
</protein>
<dbReference type="Pfam" id="PF08044">
    <property type="entry name" value="DUF1707"/>
    <property type="match status" value="1"/>
</dbReference>
<dbReference type="PANTHER" id="PTHR40763">
    <property type="entry name" value="MEMBRANE PROTEIN-RELATED"/>
    <property type="match status" value="1"/>
</dbReference>
<dbReference type="Proteomes" id="UP000774570">
    <property type="component" value="Unassembled WGS sequence"/>
</dbReference>
<keyword evidence="3" id="KW-1185">Reference proteome</keyword>
<sequence length="176" mass="18929">MADDLPELRASHGDRDRAVDALRVAAGDGRLDAGELDERVERALAARTLGELAALTADLAAPDGDVLVIEQVGGKYVKDGSWQVPARIKVRTQMCRVTLDFTRAAVTSSLLRVDVEMARGRLVVVGAPGVVFDADGLNVTYSKVKLRPRGAGDPLLRVELAGSLVHAKVVERRPRR</sequence>